<evidence type="ECO:0000313" key="1">
    <source>
        <dbReference type="EMBL" id="SOZ72937.1"/>
    </source>
</evidence>
<proteinExistence type="predicted"/>
<reference evidence="1" key="1">
    <citation type="submission" date="2018-01" db="EMBL/GenBank/DDBJ databases">
        <authorList>
            <person name="Clerissi C."/>
        </authorList>
    </citation>
    <scope>NUCLEOTIDE SEQUENCE</scope>
    <source>
        <strain evidence="1">Cupriavidus taiwanensis STM 8556</strain>
    </source>
</reference>
<organism evidence="1">
    <name type="scientific">Cupriavidus taiwanensis</name>
    <dbReference type="NCBI Taxonomy" id="164546"/>
    <lineage>
        <taxon>Bacteria</taxon>
        <taxon>Pseudomonadati</taxon>
        <taxon>Pseudomonadota</taxon>
        <taxon>Betaproteobacteria</taxon>
        <taxon>Burkholderiales</taxon>
        <taxon>Burkholderiaceae</taxon>
        <taxon>Cupriavidus</taxon>
    </lineage>
</organism>
<dbReference type="Proteomes" id="UP000256952">
    <property type="component" value="Chromosome CBM2613_b"/>
</dbReference>
<dbReference type="EMBL" id="OFTH01000047">
    <property type="protein sequence ID" value="SOZ72937.1"/>
    <property type="molecule type" value="Genomic_DNA"/>
</dbReference>
<accession>A0A375EA73</accession>
<comment type="caution">
    <text evidence="1">The sequence shown here is derived from an EMBL/GenBank/DDBJ whole genome shotgun (WGS) entry which is preliminary data.</text>
</comment>
<name>A0A375EA73_9BURK</name>
<sequence length="244" mass="26742">MADNLSTVENAARLIYKSLHTGLSPVNDAQYRQLLDTYRADPQFAATVLEVATGFELAILDFSDRGIVVAPASRESRFALRIADLRMNLKPEQKAALVLAHVAIASVFFPTTDGLEDENYIAPPANTAQFRDALHAFSRRLKDTEELPLDMPAELVPGWELVCALPSTIPNAQRATPSSVTGLVSLALSQMVTAGLARVDREASDESLVTYTPTHRLRVQLRELTLRRLFEIAQASIDKPGTSL</sequence>
<dbReference type="RefSeq" id="WP_116298471.1">
    <property type="nucleotide sequence ID" value="NZ_LT992560.1"/>
</dbReference>
<gene>
    <name evidence="1" type="ORF">CBM2613_B50085</name>
</gene>
<dbReference type="AlphaFoldDB" id="A0A375EA73"/>
<protein>
    <submittedName>
        <fullName evidence="1">Uncharacterized protein</fullName>
    </submittedName>
</protein>